<reference evidence="2" key="1">
    <citation type="journal article" date="2019" name="Int. J. Syst. Evol. Microbiol.">
        <title>The Global Catalogue of Microorganisms (GCM) 10K type strain sequencing project: providing services to taxonomists for standard genome sequencing and annotation.</title>
        <authorList>
            <consortium name="The Broad Institute Genomics Platform"/>
            <consortium name="The Broad Institute Genome Sequencing Center for Infectious Disease"/>
            <person name="Wu L."/>
            <person name="Ma J."/>
        </authorList>
    </citation>
    <scope>NUCLEOTIDE SEQUENCE [LARGE SCALE GENOMIC DNA]</scope>
    <source>
        <strain evidence="2">CCUG 55608</strain>
    </source>
</reference>
<organism evidence="1 2">
    <name type="scientific">Larkinella insperata</name>
    <dbReference type="NCBI Taxonomy" id="332158"/>
    <lineage>
        <taxon>Bacteria</taxon>
        <taxon>Pseudomonadati</taxon>
        <taxon>Bacteroidota</taxon>
        <taxon>Cytophagia</taxon>
        <taxon>Cytophagales</taxon>
        <taxon>Spirosomataceae</taxon>
        <taxon>Larkinella</taxon>
    </lineage>
</organism>
<dbReference type="Proteomes" id="UP001597116">
    <property type="component" value="Unassembled WGS sequence"/>
</dbReference>
<proteinExistence type="predicted"/>
<keyword evidence="2" id="KW-1185">Reference proteome</keyword>
<dbReference type="EMBL" id="JBHTLP010000018">
    <property type="protein sequence ID" value="MFD1143672.1"/>
    <property type="molecule type" value="Genomic_DNA"/>
</dbReference>
<sequence>MSSTEGEISAHSFYSQTFEDHMVMLNTCVIYGNQLLSARLICSDKSRTPLPVEAFDGVPIGPHTQALEREYQQILRT</sequence>
<evidence type="ECO:0000313" key="1">
    <source>
        <dbReference type="EMBL" id="MFD1143672.1"/>
    </source>
</evidence>
<name>A0ABW3Q8J2_9BACT</name>
<comment type="caution">
    <text evidence="1">The sequence shown here is derived from an EMBL/GenBank/DDBJ whole genome shotgun (WGS) entry which is preliminary data.</text>
</comment>
<evidence type="ECO:0000313" key="2">
    <source>
        <dbReference type="Proteomes" id="UP001597116"/>
    </source>
</evidence>
<protein>
    <submittedName>
        <fullName evidence="1">Uncharacterized protein</fullName>
    </submittedName>
</protein>
<gene>
    <name evidence="1" type="ORF">ACFQ4C_21265</name>
</gene>
<accession>A0ABW3Q8J2</accession>
<dbReference type="RefSeq" id="WP_379884596.1">
    <property type="nucleotide sequence ID" value="NZ_JBHTLP010000018.1"/>
</dbReference>